<dbReference type="RefSeq" id="WP_113931631.1">
    <property type="nucleotide sequence ID" value="NZ_JACCEU010000001.1"/>
</dbReference>
<feature type="domain" description="Cobalamin-independent methionine synthase MetE C-terminal/archaeal" evidence="1">
    <location>
        <begin position="14"/>
        <end position="367"/>
    </location>
</feature>
<dbReference type="NCBIfam" id="NF005085">
    <property type="entry name" value="PRK06520.1"/>
    <property type="match status" value="1"/>
</dbReference>
<reference evidence="2 3" key="1">
    <citation type="submission" date="2018-06" db="EMBL/GenBank/DDBJ databases">
        <title>Genomic Encyclopedia of Type Strains, Phase IV (KMG-IV): sequencing the most valuable type-strain genomes for metagenomic binning, comparative biology and taxonomic classification.</title>
        <authorList>
            <person name="Goeker M."/>
        </authorList>
    </citation>
    <scope>NUCLEOTIDE SEQUENCE [LARGE SCALE GENOMIC DNA]</scope>
    <source>
        <strain evidence="2 3">DSM 25520</strain>
    </source>
</reference>
<dbReference type="EMBL" id="QNRQ01000001">
    <property type="protein sequence ID" value="RBP43350.1"/>
    <property type="molecule type" value="Genomic_DNA"/>
</dbReference>
<dbReference type="Pfam" id="PF01717">
    <property type="entry name" value="Meth_synt_2"/>
    <property type="match status" value="1"/>
</dbReference>
<keyword evidence="2" id="KW-0489">Methyltransferase</keyword>
<dbReference type="InterPro" id="IPR002629">
    <property type="entry name" value="Met_Synth_C/arc"/>
</dbReference>
<evidence type="ECO:0000313" key="2">
    <source>
        <dbReference type="EMBL" id="RBP43350.1"/>
    </source>
</evidence>
<evidence type="ECO:0000259" key="1">
    <source>
        <dbReference type="Pfam" id="PF01717"/>
    </source>
</evidence>
<dbReference type="AlphaFoldDB" id="A0A366HK69"/>
<gene>
    <name evidence="2" type="ORF">DFR37_101481</name>
</gene>
<sequence>MTKNTSQIYRADHIGSFLRPQYLLEAREQFAKKAISAEQLRLVEDKAIAEIVRFQEEVGLKTITDGEFRRTYFHVDFLKQIGGVQSDEPFTIEKPDGTLELAPPTIRVVDKVRHAKDIQLADFNYLKGQISEGHTAKVTIPSPTMLHFRGGRAGISRDAYPELEPDFYQDVANAYGDELRSLAAAGCTYVQMDDTNLAYLCDEKMREAARSRGDDPNELPLRYARFINLVVDQKPAGMTLGMHLCRGNFKSTHAASGNYEPVAEALLSAMNLDTYFLEYDDDRSGDFRPLRFLPKDKLVVLGLVTTKVGQMESKDDLKRRIEEASKYAPLDQLALSPQCGFSSTVHGNNIAVEDQRKKLRLVVETAQEVWGDN</sequence>
<comment type="caution">
    <text evidence="2">The sequence shown here is derived from an EMBL/GenBank/DDBJ whole genome shotgun (WGS) entry which is preliminary data.</text>
</comment>
<dbReference type="CDD" id="cd03311">
    <property type="entry name" value="CIMS_C_terminal_like"/>
    <property type="match status" value="1"/>
</dbReference>
<dbReference type="Gene3D" id="3.20.20.210">
    <property type="match status" value="1"/>
</dbReference>
<dbReference type="OrthoDB" id="6430685at2"/>
<dbReference type="GO" id="GO:0008270">
    <property type="term" value="F:zinc ion binding"/>
    <property type="evidence" value="ECO:0007669"/>
    <property type="project" value="InterPro"/>
</dbReference>
<dbReference type="SUPFAM" id="SSF51726">
    <property type="entry name" value="UROD/MetE-like"/>
    <property type="match status" value="1"/>
</dbReference>
<keyword evidence="2" id="KW-0808">Transferase</keyword>
<dbReference type="GO" id="GO:0032259">
    <property type="term" value="P:methylation"/>
    <property type="evidence" value="ECO:0007669"/>
    <property type="project" value="UniProtKB-KW"/>
</dbReference>
<protein>
    <submittedName>
        <fullName evidence="2">5-methyltetrahydropteroyltriglutamate--homocysteine methyltransferase</fullName>
    </submittedName>
</protein>
<dbReference type="PANTHER" id="PTHR43844:SF1">
    <property type="entry name" value="METHIONINE SYNTHASE"/>
    <property type="match status" value="1"/>
</dbReference>
<name>A0A366HK69_9BURK</name>
<dbReference type="PANTHER" id="PTHR43844">
    <property type="entry name" value="METHIONINE SYNTHASE"/>
    <property type="match status" value="1"/>
</dbReference>
<dbReference type="Proteomes" id="UP000253628">
    <property type="component" value="Unassembled WGS sequence"/>
</dbReference>
<keyword evidence="3" id="KW-1185">Reference proteome</keyword>
<evidence type="ECO:0000313" key="3">
    <source>
        <dbReference type="Proteomes" id="UP000253628"/>
    </source>
</evidence>
<accession>A0A366HK69</accession>
<dbReference type="GO" id="GO:0009086">
    <property type="term" value="P:methionine biosynthetic process"/>
    <property type="evidence" value="ECO:0007669"/>
    <property type="project" value="InterPro"/>
</dbReference>
<dbReference type="InterPro" id="IPR038071">
    <property type="entry name" value="UROD/MetE-like_sf"/>
</dbReference>
<organism evidence="2 3">
    <name type="scientific">Eoetvoesiella caeni</name>
    <dbReference type="NCBI Taxonomy" id="645616"/>
    <lineage>
        <taxon>Bacteria</taxon>
        <taxon>Pseudomonadati</taxon>
        <taxon>Pseudomonadota</taxon>
        <taxon>Betaproteobacteria</taxon>
        <taxon>Burkholderiales</taxon>
        <taxon>Alcaligenaceae</taxon>
        <taxon>Eoetvoesiella</taxon>
    </lineage>
</organism>
<proteinExistence type="predicted"/>
<dbReference type="GO" id="GO:0003871">
    <property type="term" value="F:5-methyltetrahydropteroyltriglutamate-homocysteine S-methyltransferase activity"/>
    <property type="evidence" value="ECO:0007669"/>
    <property type="project" value="InterPro"/>
</dbReference>